<dbReference type="EMBL" id="MK814743">
    <property type="protein sequence ID" value="QCI09136.1"/>
    <property type="molecule type" value="Genomic_DNA"/>
</dbReference>
<dbReference type="AlphaFoldDB" id="A0A4D6X0F5"/>
<name>A0A4D6X0F5_9FLOR</name>
<proteinExistence type="predicted"/>
<geneLocation type="plastid" evidence="1"/>
<keyword evidence="1" id="KW-0934">Plastid</keyword>
<evidence type="ECO:0000313" key="1">
    <source>
        <dbReference type="EMBL" id="QCI09136.1"/>
    </source>
</evidence>
<dbReference type="InterPro" id="IPR019656">
    <property type="entry name" value="Uncharacterised_Ycf34"/>
</dbReference>
<accession>A0A4D6X0F5</accession>
<reference evidence="1" key="1">
    <citation type="journal article" date="2019" name="Mol. Phylogenet. Evol.">
        <title>Morphological evolution and classification of the red algal order Ceramiales inferred using plastid phylogenomics.</title>
        <authorList>
            <person name="Diaz-Tapia P."/>
            <person name="Pasella M.M."/>
            <person name="Verbruggen H."/>
            <person name="Maggs C.A."/>
        </authorList>
    </citation>
    <scope>NUCLEOTIDE SEQUENCE</scope>
    <source>
        <strain evidence="1">PD1141</strain>
    </source>
</reference>
<gene>
    <name evidence="1" type="primary">ycf34</name>
</gene>
<dbReference type="Pfam" id="PF10718">
    <property type="entry name" value="Ycf34"/>
    <property type="match status" value="1"/>
</dbReference>
<reference evidence="1" key="2">
    <citation type="submission" date="2019-04" db="EMBL/GenBank/DDBJ databases">
        <authorList>
            <person name="Pasella M."/>
        </authorList>
    </citation>
    <scope>NUCLEOTIDE SEQUENCE</scope>
    <source>
        <strain evidence="1">PD1141</strain>
    </source>
</reference>
<organism evidence="1">
    <name type="scientific">Inkyuleea mariana</name>
    <dbReference type="NCBI Taxonomy" id="123988"/>
    <lineage>
        <taxon>Eukaryota</taxon>
        <taxon>Rhodophyta</taxon>
        <taxon>Florideophyceae</taxon>
        <taxon>Rhodymeniophycidae</taxon>
        <taxon>Ceramiales</taxon>
        <taxon>Ceramiaceae</taxon>
        <taxon>Inkyuleea</taxon>
    </lineage>
</organism>
<evidence type="ECO:0008006" key="2">
    <source>
        <dbReference type="Google" id="ProtNLM"/>
    </source>
</evidence>
<protein>
    <recommendedName>
        <fullName evidence="2">Ycf34</fullName>
    </recommendedName>
</protein>
<sequence length="80" mass="9756">MCICINCRHANNCNTYYFIKQQHYNYRLKKNTNFIPINTLIKINIIHFMNESKFDWDLIECLSFVEKPGNWLISENFYIN</sequence>